<keyword evidence="2" id="KW-1185">Reference proteome</keyword>
<dbReference type="EMBL" id="WJXA01000001">
    <property type="protein sequence ID" value="KAF7153273.1"/>
    <property type="molecule type" value="Genomic_DNA"/>
</dbReference>
<evidence type="ECO:0000313" key="2">
    <source>
        <dbReference type="Proteomes" id="UP000626092"/>
    </source>
</evidence>
<gene>
    <name evidence="1" type="ORF">RHSIM_Rhsim01G0205700</name>
</gene>
<protein>
    <submittedName>
        <fullName evidence="1">Uncharacterized protein</fullName>
    </submittedName>
</protein>
<dbReference type="Proteomes" id="UP000626092">
    <property type="component" value="Unassembled WGS sequence"/>
</dbReference>
<sequence length="143" mass="16405">MVNFILMVDCVYALVRRVVNALTPWKSVLRKGDDHYGKRRVGDALTPWTSVLRRGDDDDGKMRVGDALTPYTNVLQKEDDGNGKRSVGDALTHWTNVLQRGNDHHSKRREDWRCSYLLDKCFTEGRRWPGCLKNGQVSDQKLS</sequence>
<dbReference type="AlphaFoldDB" id="A0A834HHF9"/>
<name>A0A834HHF9_RHOSS</name>
<reference evidence="1" key="1">
    <citation type="submission" date="2019-11" db="EMBL/GenBank/DDBJ databases">
        <authorList>
            <person name="Liu Y."/>
            <person name="Hou J."/>
            <person name="Li T.-Q."/>
            <person name="Guan C.-H."/>
            <person name="Wu X."/>
            <person name="Wu H.-Z."/>
            <person name="Ling F."/>
            <person name="Zhang R."/>
            <person name="Shi X.-G."/>
            <person name="Ren J.-P."/>
            <person name="Chen E.-F."/>
            <person name="Sun J.-M."/>
        </authorList>
    </citation>
    <scope>NUCLEOTIDE SEQUENCE</scope>
    <source>
        <strain evidence="1">Adult_tree_wgs_1</strain>
        <tissue evidence="1">Leaves</tissue>
    </source>
</reference>
<comment type="caution">
    <text evidence="1">The sequence shown here is derived from an EMBL/GenBank/DDBJ whole genome shotgun (WGS) entry which is preliminary data.</text>
</comment>
<organism evidence="1 2">
    <name type="scientific">Rhododendron simsii</name>
    <name type="common">Sims's rhododendron</name>
    <dbReference type="NCBI Taxonomy" id="118357"/>
    <lineage>
        <taxon>Eukaryota</taxon>
        <taxon>Viridiplantae</taxon>
        <taxon>Streptophyta</taxon>
        <taxon>Embryophyta</taxon>
        <taxon>Tracheophyta</taxon>
        <taxon>Spermatophyta</taxon>
        <taxon>Magnoliopsida</taxon>
        <taxon>eudicotyledons</taxon>
        <taxon>Gunneridae</taxon>
        <taxon>Pentapetalae</taxon>
        <taxon>asterids</taxon>
        <taxon>Ericales</taxon>
        <taxon>Ericaceae</taxon>
        <taxon>Ericoideae</taxon>
        <taxon>Rhodoreae</taxon>
        <taxon>Rhododendron</taxon>
    </lineage>
</organism>
<accession>A0A834HHF9</accession>
<proteinExistence type="predicted"/>
<evidence type="ECO:0000313" key="1">
    <source>
        <dbReference type="EMBL" id="KAF7153273.1"/>
    </source>
</evidence>